<reference evidence="1" key="1">
    <citation type="submission" date="2020-05" db="EMBL/GenBank/DDBJ databases">
        <authorList>
            <person name="Chiriac C."/>
            <person name="Salcher M."/>
            <person name="Ghai R."/>
            <person name="Kavagutti S V."/>
        </authorList>
    </citation>
    <scope>NUCLEOTIDE SEQUENCE</scope>
</reference>
<name>A0A6J6NG46_9ZZZZ</name>
<protein>
    <submittedName>
        <fullName evidence="1">Unannotated protein</fullName>
    </submittedName>
</protein>
<gene>
    <name evidence="1" type="ORF">UFOPK2366_00355</name>
</gene>
<organism evidence="1">
    <name type="scientific">freshwater metagenome</name>
    <dbReference type="NCBI Taxonomy" id="449393"/>
    <lineage>
        <taxon>unclassified sequences</taxon>
        <taxon>metagenomes</taxon>
        <taxon>ecological metagenomes</taxon>
    </lineage>
</organism>
<dbReference type="AlphaFoldDB" id="A0A6J6NG46"/>
<proteinExistence type="predicted"/>
<evidence type="ECO:0000313" key="1">
    <source>
        <dbReference type="EMBL" id="CAB4683473.1"/>
    </source>
</evidence>
<sequence length="70" mass="7621">MDVGAESTADVFEGLDAYLALLSEFELRPRQLGNVVAIDNHAHMGGLQQVLSHGHGVAEHATWNRNRLAL</sequence>
<dbReference type="EMBL" id="CAEZXM010000043">
    <property type="protein sequence ID" value="CAB4683473.1"/>
    <property type="molecule type" value="Genomic_DNA"/>
</dbReference>
<accession>A0A6J6NG46</accession>